<sequence length="196" mass="21277">MPKRSEKRQAVPVCVSCRSNHPPSKGCRCCTPLPARCCLPQCARRTACATSCGRLEAEARQICKRKWRRRPARDADNGRLRQLTSFVVASNTGSVVACGGLEYHGDFALLRSIAVAPQARSGGLGKTIVSWLLSQCETHAVQSVVLRTTTAEGYFTNLGFERVAREQAPRPLLASSQFQGVCPGSATAMLKVLDTR</sequence>
<reference evidence="2 3" key="1">
    <citation type="submission" date="2024-05" db="EMBL/GenBank/DDBJ databases">
        <title>Burkholderia sp. Nov. a novel bacteria isolated from rhizosphere soil of Camellia sinensis.</title>
        <authorList>
            <person name="Dong Y."/>
        </authorList>
    </citation>
    <scope>NUCLEOTIDE SEQUENCE [LARGE SCALE GENOMIC DNA]</scope>
    <source>
        <strain evidence="2 3">GS2Y</strain>
    </source>
</reference>
<feature type="domain" description="N-acetyltransferase" evidence="1">
    <location>
        <begin position="44"/>
        <end position="194"/>
    </location>
</feature>
<dbReference type="InterPro" id="IPR000182">
    <property type="entry name" value="GNAT_dom"/>
</dbReference>
<dbReference type="NCBIfam" id="NF040501">
    <property type="entry name" value="resist_ArsN2"/>
    <property type="match status" value="1"/>
</dbReference>
<proteinExistence type="predicted"/>
<accession>A0ABU9WUQ8</accession>
<dbReference type="CDD" id="cd04301">
    <property type="entry name" value="NAT_SF"/>
    <property type="match status" value="1"/>
</dbReference>
<dbReference type="Pfam" id="PF13508">
    <property type="entry name" value="Acetyltransf_7"/>
    <property type="match status" value="1"/>
</dbReference>
<evidence type="ECO:0000313" key="2">
    <source>
        <dbReference type="EMBL" id="MEN2474812.1"/>
    </source>
</evidence>
<comment type="caution">
    <text evidence="2">The sequence shown here is derived from an EMBL/GenBank/DDBJ whole genome shotgun (WGS) entry which is preliminary data.</text>
</comment>
<dbReference type="Gene3D" id="3.40.630.30">
    <property type="match status" value="1"/>
</dbReference>
<dbReference type="EMBL" id="JBCPYA010000020">
    <property type="protein sequence ID" value="MEN2474812.1"/>
    <property type="molecule type" value="Genomic_DNA"/>
</dbReference>
<dbReference type="PROSITE" id="PS51186">
    <property type="entry name" value="GNAT"/>
    <property type="match status" value="1"/>
</dbReference>
<dbReference type="InterPro" id="IPR016181">
    <property type="entry name" value="Acyl_CoA_acyltransferase"/>
</dbReference>
<dbReference type="Proteomes" id="UP001466933">
    <property type="component" value="Unassembled WGS sequence"/>
</dbReference>
<protein>
    <submittedName>
        <fullName evidence="2">Arsenic resistance N-acetyltransferase ArsN2</fullName>
    </submittedName>
</protein>
<keyword evidence="3" id="KW-1185">Reference proteome</keyword>
<gene>
    <name evidence="2" type="primary">arsN2</name>
    <name evidence="2" type="ORF">VOI36_33405</name>
</gene>
<name>A0ABU9WUQ8_9BURK</name>
<dbReference type="SUPFAM" id="SSF55729">
    <property type="entry name" value="Acyl-CoA N-acyltransferases (Nat)"/>
    <property type="match status" value="1"/>
</dbReference>
<organism evidence="2 3">
    <name type="scientific">Burkholderia theae</name>
    <dbReference type="NCBI Taxonomy" id="3143496"/>
    <lineage>
        <taxon>Bacteria</taxon>
        <taxon>Pseudomonadati</taxon>
        <taxon>Pseudomonadota</taxon>
        <taxon>Betaproteobacteria</taxon>
        <taxon>Burkholderiales</taxon>
        <taxon>Burkholderiaceae</taxon>
        <taxon>Burkholderia</taxon>
    </lineage>
</organism>
<evidence type="ECO:0000313" key="3">
    <source>
        <dbReference type="Proteomes" id="UP001466933"/>
    </source>
</evidence>
<evidence type="ECO:0000259" key="1">
    <source>
        <dbReference type="PROSITE" id="PS51186"/>
    </source>
</evidence>